<feature type="region of interest" description="Disordered" evidence="1">
    <location>
        <begin position="310"/>
        <end position="329"/>
    </location>
</feature>
<evidence type="ECO:0000313" key="3">
    <source>
        <dbReference type="EMBL" id="MQL95728.1"/>
    </source>
</evidence>
<accession>A0A843VH60</accession>
<dbReference type="EMBL" id="NMUH01001827">
    <property type="protein sequence ID" value="MQL95728.1"/>
    <property type="molecule type" value="Genomic_DNA"/>
</dbReference>
<reference evidence="3" key="1">
    <citation type="submission" date="2017-07" db="EMBL/GenBank/DDBJ databases">
        <title>Taro Niue Genome Assembly and Annotation.</title>
        <authorList>
            <person name="Atibalentja N."/>
            <person name="Keating K."/>
            <person name="Fields C.J."/>
        </authorList>
    </citation>
    <scope>NUCLEOTIDE SEQUENCE</scope>
    <source>
        <strain evidence="3">Niue_2</strain>
        <tissue evidence="3">Leaf</tissue>
    </source>
</reference>
<dbReference type="InterPro" id="IPR005162">
    <property type="entry name" value="Retrotrans_gag_dom"/>
</dbReference>
<feature type="compositionally biased region" description="Basic and acidic residues" evidence="1">
    <location>
        <begin position="154"/>
        <end position="163"/>
    </location>
</feature>
<organism evidence="3 4">
    <name type="scientific">Colocasia esculenta</name>
    <name type="common">Wild taro</name>
    <name type="synonym">Arum esculentum</name>
    <dbReference type="NCBI Taxonomy" id="4460"/>
    <lineage>
        <taxon>Eukaryota</taxon>
        <taxon>Viridiplantae</taxon>
        <taxon>Streptophyta</taxon>
        <taxon>Embryophyta</taxon>
        <taxon>Tracheophyta</taxon>
        <taxon>Spermatophyta</taxon>
        <taxon>Magnoliopsida</taxon>
        <taxon>Liliopsida</taxon>
        <taxon>Araceae</taxon>
        <taxon>Aroideae</taxon>
        <taxon>Colocasieae</taxon>
        <taxon>Colocasia</taxon>
    </lineage>
</organism>
<sequence>MDSGGMSSVLLLASSSATDGTAAGTARSTAASDAMEVGASSIASAGGDGHLVSTLVDLVSTHCSKTAQKERKVAEFVALKQRGLNVAEYEAQFSRLSRYTVHLIWTERMKAKRFLNGLRPQFITQLAPMDIQTYADMVKKAQLLEDAMETAERITGKSVKREQVSSTGRYQPTIGKKRPSGGVNEPADKKPKELGKQIVVTTGERCKHCDKASHRQAADKASSMERCPKATSLVLRDVFNPKMNFFTFLCSSATMWGAYLDSSANLALYSSTLIDPWVKVKNSCSIQSCTCSGIYFALKKRMNSAQATSIAPSPNCVRSTEDHHTSAHS</sequence>
<gene>
    <name evidence="3" type="ORF">Taro_028398</name>
</gene>
<proteinExistence type="predicted"/>
<evidence type="ECO:0000256" key="1">
    <source>
        <dbReference type="SAM" id="MobiDB-lite"/>
    </source>
</evidence>
<keyword evidence="4" id="KW-1185">Reference proteome</keyword>
<dbReference type="Pfam" id="PF03732">
    <property type="entry name" value="Retrotrans_gag"/>
    <property type="match status" value="1"/>
</dbReference>
<feature type="compositionally biased region" description="Basic and acidic residues" evidence="1">
    <location>
        <begin position="319"/>
        <end position="329"/>
    </location>
</feature>
<comment type="caution">
    <text evidence="3">The sequence shown here is derived from an EMBL/GenBank/DDBJ whole genome shotgun (WGS) entry which is preliminary data.</text>
</comment>
<name>A0A843VH60_COLES</name>
<dbReference type="OrthoDB" id="786614at2759"/>
<dbReference type="Proteomes" id="UP000652761">
    <property type="component" value="Unassembled WGS sequence"/>
</dbReference>
<feature type="region of interest" description="Disordered" evidence="1">
    <location>
        <begin position="154"/>
        <end position="194"/>
    </location>
</feature>
<feature type="domain" description="Retrotransposon gag" evidence="2">
    <location>
        <begin position="54"/>
        <end position="120"/>
    </location>
</feature>
<dbReference type="AlphaFoldDB" id="A0A843VH60"/>
<evidence type="ECO:0000313" key="4">
    <source>
        <dbReference type="Proteomes" id="UP000652761"/>
    </source>
</evidence>
<evidence type="ECO:0000259" key="2">
    <source>
        <dbReference type="Pfam" id="PF03732"/>
    </source>
</evidence>
<protein>
    <recommendedName>
        <fullName evidence="2">Retrotransposon gag domain-containing protein</fullName>
    </recommendedName>
</protein>